<sequence length="1361" mass="154464">MPRAQGEILQVDRKGLLNATTVKVKDIWLGIALCLSDKGMLHDPGIPSGQAHTIIPYNAAFKTEDLDTYDSDCDDLSNAQAVLMANISNYGSDVISKVPNSETYLNDMDNQSVHALQNIDFGRRESIKMSEKAKDPKVIAKKSSHKPIDYEKLNRLTDDFGKPFTPQQELSAEQAFWLRISNPTIKSSLPPVRVEVASIQRSESCEQCLNHDAEFSKSKQAYNDLLNNVAKLLSEKERICKEINHVKQDKVFVITPLKNDLRKLKGKAIFDNVAQIPSAITVASGIFKLDLEPLAPMLVRNRESHSYYLKHTQEQADILRGNTKYNRISQPSSSNKINKVDDQPRSIKTRKNNKNWFKKVKCDDHVMQSISNANSVSVSINNAHVKNSVNDVKSSCLCAICGCLDYTMVSGLRMFETHDKESPSAHELFQEAAAPRAEVLVDSPVVISISQHAPSTRSSFNVIQIHTPFEHLGGWTNDHPIANVIGDPSRSVSIRKQLENVAMWCYFDAFLFSVEPKNSKQEMTKPSWIDATQEEINKFERLKVWELVPCPDNVQEEGIDFEEPFAPIARIEAIHIFIANDAHKNMTIYQMDVKTDFLNGEIKKEMTNKFKMSMMGQMSFFLGLQISQSPRGIFINQSKYASEIVKKYGLTSTNSVDTPMIENKKLNEDLQGKLVDATLYHGMIGPLMYLTASRPDLIYAVCLCAWYQAKPTKKHLQAVKQIFRYLKRTINMGLWYSKGTDMSLTTWSYKKQKSTTISSTKAEYIALSGCCSQILWMRSRLTNYGFQFNKIPLYCDNKSAIALCCNNVQHSRAMHIDVRYPFIKEQVKNGIVELYFVRTEYQLADIFTKPLPRERFNFLIDKLGMKSMSLDTLKHLAEETDETEDQDFDALPFEEDTVPFLRELSHTGVINSLNDVIIDGIHQPWRTFAALINISLFGKNTALDKLRLSRAHILWGMYYQKNVDYVPYLPRLPGYSRKNPSKKDSVPVPVDEEPTTLLRVNLSLRGNDDGDINDEEGTEQENNSEEHESESEQDTNGSELDFKSDQQDNDDDEVKYDDEDDDKSKGDEDRGINSDDVQDKKADVRMMDDQQEKENLEISQEQVVEDAHVTITKKTEVPVTSSSRSSDLESKFLNFPDIPLADAKIVSPLDVHVHHEVPRIHTSIRLAVSVLVIPEASLISLQSLDSMTESFLWKKMLLNSIILYTQVTLLVDDHLDTRIGATTEEFMNFLSASPTDRIIEQVRNQLPQILLEEVSYFAPPVIEKMIQESLNQVNLAKASSQAQSTYEAAMTLNEFELKKILIDKINSSKSYLTDLEHQECYDGLVKSYNLDKDFSSSYDVYSLKYSRDDKDKDEGPSAGSD</sequence>
<dbReference type="EMBL" id="BKCJ010002536">
    <property type="protein sequence ID" value="GEU49233.1"/>
    <property type="molecule type" value="Genomic_DNA"/>
</dbReference>
<proteinExistence type="predicted"/>
<dbReference type="Pfam" id="PF07727">
    <property type="entry name" value="RVT_2"/>
    <property type="match status" value="1"/>
</dbReference>
<feature type="compositionally biased region" description="Acidic residues" evidence="1">
    <location>
        <begin position="1047"/>
        <end position="1061"/>
    </location>
</feature>
<dbReference type="InterPro" id="IPR013103">
    <property type="entry name" value="RVT_2"/>
</dbReference>
<dbReference type="PANTHER" id="PTHR11439">
    <property type="entry name" value="GAG-POL-RELATED RETROTRANSPOSON"/>
    <property type="match status" value="1"/>
</dbReference>
<dbReference type="PANTHER" id="PTHR11439:SF483">
    <property type="entry name" value="PEPTIDE SYNTHASE GLIP-LIKE, PUTATIVE (AFU_ORTHOLOGUE AFUA_3G12920)-RELATED"/>
    <property type="match status" value="1"/>
</dbReference>
<dbReference type="CDD" id="cd09272">
    <property type="entry name" value="RNase_HI_RT_Ty1"/>
    <property type="match status" value="1"/>
</dbReference>
<feature type="compositionally biased region" description="Basic and acidic residues" evidence="1">
    <location>
        <begin position="1062"/>
        <end position="1096"/>
    </location>
</feature>
<protein>
    <submittedName>
        <fullName evidence="3">Retrovirus-related Pol polyprotein from transposon TNT 1-94</fullName>
    </submittedName>
</protein>
<feature type="region of interest" description="Disordered" evidence="1">
    <location>
        <begin position="975"/>
        <end position="1096"/>
    </location>
</feature>
<evidence type="ECO:0000256" key="1">
    <source>
        <dbReference type="SAM" id="MobiDB-lite"/>
    </source>
</evidence>
<name>A0A6L2KIC8_TANCI</name>
<feature type="domain" description="Reverse transcriptase Ty1/copia-type" evidence="2">
    <location>
        <begin position="601"/>
        <end position="661"/>
    </location>
</feature>
<evidence type="ECO:0000313" key="3">
    <source>
        <dbReference type="EMBL" id="GEU49233.1"/>
    </source>
</evidence>
<reference evidence="3" key="1">
    <citation type="journal article" date="2019" name="Sci. Rep.">
        <title>Draft genome of Tanacetum cinerariifolium, the natural source of mosquito coil.</title>
        <authorList>
            <person name="Yamashiro T."/>
            <person name="Shiraishi A."/>
            <person name="Satake H."/>
            <person name="Nakayama K."/>
        </authorList>
    </citation>
    <scope>NUCLEOTIDE SEQUENCE</scope>
</reference>
<evidence type="ECO:0000259" key="2">
    <source>
        <dbReference type="Pfam" id="PF07727"/>
    </source>
</evidence>
<gene>
    <name evidence="3" type="ORF">Tci_021211</name>
</gene>
<accession>A0A6L2KIC8</accession>
<organism evidence="3">
    <name type="scientific">Tanacetum cinerariifolium</name>
    <name type="common">Dalmatian daisy</name>
    <name type="synonym">Chrysanthemum cinerariifolium</name>
    <dbReference type="NCBI Taxonomy" id="118510"/>
    <lineage>
        <taxon>Eukaryota</taxon>
        <taxon>Viridiplantae</taxon>
        <taxon>Streptophyta</taxon>
        <taxon>Embryophyta</taxon>
        <taxon>Tracheophyta</taxon>
        <taxon>Spermatophyta</taxon>
        <taxon>Magnoliopsida</taxon>
        <taxon>eudicotyledons</taxon>
        <taxon>Gunneridae</taxon>
        <taxon>Pentapetalae</taxon>
        <taxon>asterids</taxon>
        <taxon>campanulids</taxon>
        <taxon>Asterales</taxon>
        <taxon>Asteraceae</taxon>
        <taxon>Asteroideae</taxon>
        <taxon>Anthemideae</taxon>
        <taxon>Anthemidinae</taxon>
        <taxon>Tanacetum</taxon>
    </lineage>
</organism>
<feature type="compositionally biased region" description="Acidic residues" evidence="1">
    <location>
        <begin position="1009"/>
        <end position="1033"/>
    </location>
</feature>
<comment type="caution">
    <text evidence="3">The sequence shown here is derived from an EMBL/GenBank/DDBJ whole genome shotgun (WGS) entry which is preliminary data.</text>
</comment>